<keyword evidence="2" id="KW-0378">Hydrolase</keyword>
<dbReference type="PANTHER" id="PTHR23044">
    <property type="entry name" value="3'-5' EXONUCLEASE ERI1-RELATED"/>
    <property type="match status" value="1"/>
</dbReference>
<dbReference type="EMBL" id="LT799839">
    <property type="protein sequence ID" value="SLK17697.1"/>
    <property type="molecule type" value="Genomic_DNA"/>
</dbReference>
<evidence type="ECO:0000313" key="5">
    <source>
        <dbReference type="EMBL" id="SLK17697.1"/>
    </source>
</evidence>
<dbReference type="InterPro" id="IPR047201">
    <property type="entry name" value="ERI-1_3'hExo-like"/>
</dbReference>
<organism evidence="5 6">
    <name type="scientific">Clostridium chauvoei JF4335</name>
    <dbReference type="NCBI Taxonomy" id="1351755"/>
    <lineage>
        <taxon>Bacteria</taxon>
        <taxon>Bacillati</taxon>
        <taxon>Bacillota</taxon>
        <taxon>Clostridia</taxon>
        <taxon>Eubacteriales</taxon>
        <taxon>Clostridiaceae</taxon>
        <taxon>Clostridium</taxon>
    </lineage>
</organism>
<dbReference type="GO" id="GO:0003676">
    <property type="term" value="F:nucleic acid binding"/>
    <property type="evidence" value="ECO:0007669"/>
    <property type="project" value="InterPro"/>
</dbReference>
<keyword evidence="6" id="KW-1185">Reference proteome</keyword>
<dbReference type="GO" id="GO:0000175">
    <property type="term" value="F:3'-5'-RNA exonuclease activity"/>
    <property type="evidence" value="ECO:0007669"/>
    <property type="project" value="InterPro"/>
</dbReference>
<sequence length="256" mass="29817">MSYIVFDLEFNQCYSPTDEIKIESNPVCPFEIIQIGAVKLNNTMHNISSFDKLVKPTLYPNIHPFVSELTGIKDEDLLNESIFTNVIENFFNFIDSKNSIFVVWGTTDIKEIIRNMKFHEINIDLFQIKYIDLQKVVSKKLNCPKGIKIGLSKALEVFDIELNKELHNAFNDAYYTAEVFKKINTSNNIKYSIYKSKITNRIATNDKSELDSNKLFAQFEKMYNKQLTLQEKEMIKLAYIMGKTNQFQVKNNKSKQ</sequence>
<evidence type="ECO:0000256" key="1">
    <source>
        <dbReference type="ARBA" id="ARBA00022722"/>
    </source>
</evidence>
<dbReference type="AlphaFoldDB" id="A0A1U6JCC8"/>
<name>A0A1U6JCC8_9CLOT</name>
<dbReference type="InterPro" id="IPR012337">
    <property type="entry name" value="RNaseH-like_sf"/>
</dbReference>
<dbReference type="RefSeq" id="WP_079481339.1">
    <property type="nucleotide sequence ID" value="NZ_CBML010000006.1"/>
</dbReference>
<dbReference type="InterPro" id="IPR051274">
    <property type="entry name" value="3-5_Exoribonuclease"/>
</dbReference>
<dbReference type="SUPFAM" id="SSF53098">
    <property type="entry name" value="Ribonuclease H-like"/>
    <property type="match status" value="1"/>
</dbReference>
<dbReference type="OrthoDB" id="159416at2"/>
<evidence type="ECO:0000256" key="2">
    <source>
        <dbReference type="ARBA" id="ARBA00022801"/>
    </source>
</evidence>
<dbReference type="Proteomes" id="UP000190476">
    <property type="component" value="Chromosome I"/>
</dbReference>
<dbReference type="Pfam" id="PF00929">
    <property type="entry name" value="RNase_T"/>
    <property type="match status" value="1"/>
</dbReference>
<dbReference type="CDD" id="cd06133">
    <property type="entry name" value="ERI-1_3'hExo_like"/>
    <property type="match status" value="1"/>
</dbReference>
<evidence type="ECO:0000259" key="4">
    <source>
        <dbReference type="SMART" id="SM00479"/>
    </source>
</evidence>
<gene>
    <name evidence="5" type="ORF">CCH01_12960</name>
</gene>
<evidence type="ECO:0000313" key="6">
    <source>
        <dbReference type="Proteomes" id="UP000190476"/>
    </source>
</evidence>
<dbReference type="GeneID" id="66301629"/>
<protein>
    <submittedName>
        <fullName evidence="5">Putative Exonuclease family protein</fullName>
    </submittedName>
</protein>
<reference evidence="6" key="1">
    <citation type="submission" date="2017-03" db="EMBL/GenBank/DDBJ databases">
        <authorList>
            <person name="Falquet L."/>
            <person name="Falquet L."/>
        </authorList>
    </citation>
    <scope>NUCLEOTIDE SEQUENCE [LARGE SCALE GENOMIC DNA]</scope>
</reference>
<evidence type="ECO:0000256" key="3">
    <source>
        <dbReference type="ARBA" id="ARBA00022839"/>
    </source>
</evidence>
<proteinExistence type="predicted"/>
<dbReference type="SMART" id="SM00479">
    <property type="entry name" value="EXOIII"/>
    <property type="match status" value="1"/>
</dbReference>
<dbReference type="InterPro" id="IPR036397">
    <property type="entry name" value="RNaseH_sf"/>
</dbReference>
<dbReference type="Gene3D" id="3.30.420.10">
    <property type="entry name" value="Ribonuclease H-like superfamily/Ribonuclease H"/>
    <property type="match status" value="1"/>
</dbReference>
<keyword evidence="1" id="KW-0540">Nuclease</keyword>
<dbReference type="InterPro" id="IPR013520">
    <property type="entry name" value="Ribonucl_H"/>
</dbReference>
<accession>A0A1U6JCC8</accession>
<dbReference type="STRING" id="1351755.CCH01_12960"/>
<keyword evidence="3 5" id="KW-0269">Exonuclease</keyword>
<dbReference type="PANTHER" id="PTHR23044:SF61">
    <property type="entry name" value="3'-5' EXORIBONUCLEASE 1-RELATED"/>
    <property type="match status" value="1"/>
</dbReference>
<feature type="domain" description="Exonuclease" evidence="4">
    <location>
        <begin position="2"/>
        <end position="189"/>
    </location>
</feature>